<dbReference type="Gene3D" id="1.10.1740.10">
    <property type="match status" value="1"/>
</dbReference>
<dbReference type="KEGG" id="nik:F5I99_01650"/>
<dbReference type="InterPro" id="IPR007627">
    <property type="entry name" value="RNA_pol_sigma70_r2"/>
</dbReference>
<dbReference type="GO" id="GO:0003677">
    <property type="term" value="F:DNA binding"/>
    <property type="evidence" value="ECO:0007669"/>
    <property type="project" value="UniProtKB-KW"/>
</dbReference>
<evidence type="ECO:0000256" key="3">
    <source>
        <dbReference type="ARBA" id="ARBA00023082"/>
    </source>
</evidence>
<protein>
    <submittedName>
        <fullName evidence="8">Sigma-70 family RNA polymerase sigma factor</fullName>
    </submittedName>
</protein>
<keyword evidence="9" id="KW-1185">Reference proteome</keyword>
<dbReference type="NCBIfam" id="TIGR02943">
    <property type="entry name" value="Sig70_famx1"/>
    <property type="match status" value="1"/>
</dbReference>
<keyword evidence="3" id="KW-0731">Sigma factor</keyword>
<dbReference type="PANTHER" id="PTHR43133">
    <property type="entry name" value="RNA POLYMERASE ECF-TYPE SIGMA FACTO"/>
    <property type="match status" value="1"/>
</dbReference>
<dbReference type="SUPFAM" id="SSF88946">
    <property type="entry name" value="Sigma2 domain of RNA polymerase sigma factors"/>
    <property type="match status" value="1"/>
</dbReference>
<dbReference type="InterPro" id="IPR036388">
    <property type="entry name" value="WH-like_DNA-bd_sf"/>
</dbReference>
<dbReference type="InterPro" id="IPR013325">
    <property type="entry name" value="RNA_pol_sigma_r2"/>
</dbReference>
<keyword evidence="4" id="KW-0238">DNA-binding</keyword>
<dbReference type="InterPro" id="IPR013324">
    <property type="entry name" value="RNA_pol_sigma_r3/r4-like"/>
</dbReference>
<dbReference type="Gene3D" id="1.10.10.10">
    <property type="entry name" value="Winged helix-like DNA-binding domain superfamily/Winged helix DNA-binding domain"/>
    <property type="match status" value="1"/>
</dbReference>
<dbReference type="GO" id="GO:0016987">
    <property type="term" value="F:sigma factor activity"/>
    <property type="evidence" value="ECO:0007669"/>
    <property type="project" value="UniProtKB-KW"/>
</dbReference>
<dbReference type="InterPro" id="IPR014284">
    <property type="entry name" value="RNA_pol_sigma-70_dom"/>
</dbReference>
<reference evidence="8 9" key="1">
    <citation type="submission" date="2019-09" db="EMBL/GenBank/DDBJ databases">
        <title>Nitrincola iocasae sp. nov., a bacterium isolated from the sediment collected at a cold seep field in South China Sea.</title>
        <authorList>
            <person name="Zhang H."/>
            <person name="Wang H."/>
            <person name="Li C."/>
        </authorList>
    </citation>
    <scope>NUCLEOTIDE SEQUENCE [LARGE SCALE GENOMIC DNA]</scope>
    <source>
        <strain evidence="8 9">KXZD1103</strain>
    </source>
</reference>
<evidence type="ECO:0000256" key="4">
    <source>
        <dbReference type="ARBA" id="ARBA00023125"/>
    </source>
</evidence>
<sequence>MSEPQTQRPAAAASRVHARDTVDLNQRLGNLRPRLLAFARLQLSDRDMAEDVTQEAITAAWQGLAEFRGESQFETWVFGILRFKIIDEIRRKKAFKPVSLDEASLADIDGFFKTSESWDKASAPASWSEPDQALEQDQFWQVFDICVFHLPENTARVYSLREMIGLDTQEICDLLQISEQNCWVILHRARLKLRACLENGWFLKTR</sequence>
<dbReference type="GO" id="GO:0006352">
    <property type="term" value="P:DNA-templated transcription initiation"/>
    <property type="evidence" value="ECO:0007669"/>
    <property type="project" value="InterPro"/>
</dbReference>
<evidence type="ECO:0000256" key="5">
    <source>
        <dbReference type="ARBA" id="ARBA00023163"/>
    </source>
</evidence>
<dbReference type="EMBL" id="CP044222">
    <property type="protein sequence ID" value="QEW05300.1"/>
    <property type="molecule type" value="Genomic_DNA"/>
</dbReference>
<proteinExistence type="inferred from homology"/>
<dbReference type="AlphaFoldDB" id="A0A5J6L9Z7"/>
<name>A0A5J6L9Z7_9GAMM</name>
<dbReference type="InterPro" id="IPR013249">
    <property type="entry name" value="RNA_pol_sigma70_r4_t2"/>
</dbReference>
<evidence type="ECO:0000256" key="2">
    <source>
        <dbReference type="ARBA" id="ARBA00023015"/>
    </source>
</evidence>
<gene>
    <name evidence="8" type="ORF">F5I99_01650</name>
</gene>
<organism evidence="8 9">
    <name type="scientific">Nitrincola iocasae</name>
    <dbReference type="NCBI Taxonomy" id="2614693"/>
    <lineage>
        <taxon>Bacteria</taxon>
        <taxon>Pseudomonadati</taxon>
        <taxon>Pseudomonadota</taxon>
        <taxon>Gammaproteobacteria</taxon>
        <taxon>Oceanospirillales</taxon>
        <taxon>Oceanospirillaceae</taxon>
        <taxon>Nitrincola</taxon>
    </lineage>
</organism>
<dbReference type="Pfam" id="PF08281">
    <property type="entry name" value="Sigma70_r4_2"/>
    <property type="match status" value="1"/>
</dbReference>
<dbReference type="Pfam" id="PF04542">
    <property type="entry name" value="Sigma70_r2"/>
    <property type="match status" value="1"/>
</dbReference>
<dbReference type="InterPro" id="IPR039425">
    <property type="entry name" value="RNA_pol_sigma-70-like"/>
</dbReference>
<dbReference type="SUPFAM" id="SSF88659">
    <property type="entry name" value="Sigma3 and sigma4 domains of RNA polymerase sigma factors"/>
    <property type="match status" value="1"/>
</dbReference>
<feature type="domain" description="RNA polymerase sigma-70 region 2" evidence="6">
    <location>
        <begin position="31"/>
        <end position="93"/>
    </location>
</feature>
<dbReference type="NCBIfam" id="TIGR02937">
    <property type="entry name" value="sigma70-ECF"/>
    <property type="match status" value="1"/>
</dbReference>
<evidence type="ECO:0000259" key="7">
    <source>
        <dbReference type="Pfam" id="PF08281"/>
    </source>
</evidence>
<evidence type="ECO:0000313" key="9">
    <source>
        <dbReference type="Proteomes" id="UP000325606"/>
    </source>
</evidence>
<feature type="domain" description="RNA polymerase sigma factor 70 region 4 type 2" evidence="7">
    <location>
        <begin position="149"/>
        <end position="193"/>
    </location>
</feature>
<keyword evidence="2" id="KW-0805">Transcription regulation</keyword>
<evidence type="ECO:0000259" key="6">
    <source>
        <dbReference type="Pfam" id="PF04542"/>
    </source>
</evidence>
<evidence type="ECO:0000256" key="1">
    <source>
        <dbReference type="ARBA" id="ARBA00010641"/>
    </source>
</evidence>
<comment type="similarity">
    <text evidence="1">Belongs to the sigma-70 factor family. ECF subfamily.</text>
</comment>
<dbReference type="Proteomes" id="UP000325606">
    <property type="component" value="Chromosome"/>
</dbReference>
<keyword evidence="5" id="KW-0804">Transcription</keyword>
<dbReference type="InterPro" id="IPR014289">
    <property type="entry name" value="RNA_pol_sigma-24-rel"/>
</dbReference>
<evidence type="ECO:0000313" key="8">
    <source>
        <dbReference type="EMBL" id="QEW05300.1"/>
    </source>
</evidence>
<dbReference type="PANTHER" id="PTHR43133:SF8">
    <property type="entry name" value="RNA POLYMERASE SIGMA FACTOR HI_1459-RELATED"/>
    <property type="match status" value="1"/>
</dbReference>
<accession>A0A5J6L9Z7</accession>